<dbReference type="EMBL" id="CM010715">
    <property type="protein sequence ID" value="RZC47651.1"/>
    <property type="molecule type" value="Genomic_DNA"/>
</dbReference>
<accession>A0A4Y7IIW9</accession>
<evidence type="ECO:0000313" key="2">
    <source>
        <dbReference type="EMBL" id="RZC47651.1"/>
    </source>
</evidence>
<gene>
    <name evidence="2" type="ORF">C5167_040593</name>
</gene>
<keyword evidence="3" id="KW-1185">Reference proteome</keyword>
<name>A0A4Y7IIW9_PAPSO</name>
<organism evidence="2 3">
    <name type="scientific">Papaver somniferum</name>
    <name type="common">Opium poppy</name>
    <dbReference type="NCBI Taxonomy" id="3469"/>
    <lineage>
        <taxon>Eukaryota</taxon>
        <taxon>Viridiplantae</taxon>
        <taxon>Streptophyta</taxon>
        <taxon>Embryophyta</taxon>
        <taxon>Tracheophyta</taxon>
        <taxon>Spermatophyta</taxon>
        <taxon>Magnoliopsida</taxon>
        <taxon>Ranunculales</taxon>
        <taxon>Papaveraceae</taxon>
        <taxon>Papaveroideae</taxon>
        <taxon>Papaver</taxon>
    </lineage>
</organism>
<evidence type="ECO:0000313" key="3">
    <source>
        <dbReference type="Proteomes" id="UP000316621"/>
    </source>
</evidence>
<feature type="compositionally biased region" description="Basic residues" evidence="1">
    <location>
        <begin position="27"/>
        <end position="39"/>
    </location>
</feature>
<proteinExistence type="predicted"/>
<protein>
    <submittedName>
        <fullName evidence="2">Uncharacterized protein</fullName>
    </submittedName>
</protein>
<sequence length="39" mass="4527">MKQLEIVCDPVLIQMHKPGETGEIRRKGNIRRHTSNGKR</sequence>
<feature type="region of interest" description="Disordered" evidence="1">
    <location>
        <begin position="19"/>
        <end position="39"/>
    </location>
</feature>
<dbReference type="Proteomes" id="UP000316621">
    <property type="component" value="Chromosome 1"/>
</dbReference>
<dbReference type="AlphaFoldDB" id="A0A4Y7IIW9"/>
<reference evidence="2 3" key="1">
    <citation type="journal article" date="2018" name="Science">
        <title>The opium poppy genome and morphinan production.</title>
        <authorList>
            <person name="Guo L."/>
            <person name="Winzer T."/>
            <person name="Yang X."/>
            <person name="Li Y."/>
            <person name="Ning Z."/>
            <person name="He Z."/>
            <person name="Teodor R."/>
            <person name="Lu Y."/>
            <person name="Bowser T.A."/>
            <person name="Graham I.A."/>
            <person name="Ye K."/>
        </authorList>
    </citation>
    <scope>NUCLEOTIDE SEQUENCE [LARGE SCALE GENOMIC DNA]</scope>
    <source>
        <strain evidence="3">cv. HN1</strain>
        <tissue evidence="2">Leaves</tissue>
    </source>
</reference>
<dbReference type="Gramene" id="RZC47651">
    <property type="protein sequence ID" value="RZC47651"/>
    <property type="gene ID" value="C5167_040593"/>
</dbReference>
<evidence type="ECO:0000256" key="1">
    <source>
        <dbReference type="SAM" id="MobiDB-lite"/>
    </source>
</evidence>